<accession>F0EKV2</accession>
<gene>
    <name evidence="2" type="ORF">HMPREF9087_2008</name>
</gene>
<dbReference type="AlphaFoldDB" id="F0EKV2"/>
<evidence type="ECO:0000313" key="2">
    <source>
        <dbReference type="EMBL" id="EGC69393.1"/>
    </source>
</evidence>
<dbReference type="Proteomes" id="UP000004835">
    <property type="component" value="Unassembled WGS sequence"/>
</dbReference>
<name>F0EKV2_ENTCA</name>
<evidence type="ECO:0000313" key="3">
    <source>
        <dbReference type="Proteomes" id="UP000004835"/>
    </source>
</evidence>
<organism evidence="2 3">
    <name type="scientific">Enterococcus casseliflavus ATCC 12755</name>
    <dbReference type="NCBI Taxonomy" id="888066"/>
    <lineage>
        <taxon>Bacteria</taxon>
        <taxon>Bacillati</taxon>
        <taxon>Bacillota</taxon>
        <taxon>Bacilli</taxon>
        <taxon>Lactobacillales</taxon>
        <taxon>Enterococcaceae</taxon>
        <taxon>Enterococcus</taxon>
    </lineage>
</organism>
<evidence type="ECO:0000256" key="1">
    <source>
        <dbReference type="SAM" id="Phobius"/>
    </source>
</evidence>
<keyword evidence="1" id="KW-1133">Transmembrane helix</keyword>
<reference evidence="2 3" key="1">
    <citation type="submission" date="2011-01" db="EMBL/GenBank/DDBJ databases">
        <authorList>
            <person name="Muzny D."/>
            <person name="Qin X."/>
            <person name="Deng J."/>
            <person name="Jiang H."/>
            <person name="Liu Y."/>
            <person name="Qu J."/>
            <person name="Song X.-Z."/>
            <person name="Zhang L."/>
            <person name="Thornton R."/>
            <person name="Coyle M."/>
            <person name="Francisco L."/>
            <person name="Jackson L."/>
            <person name="Javaid M."/>
            <person name="Korchina V."/>
            <person name="Kovar C."/>
            <person name="Mata R."/>
            <person name="Mathew T."/>
            <person name="Ngo R."/>
            <person name="Nguyen L."/>
            <person name="Nguyen N."/>
            <person name="Okwuonu G."/>
            <person name="Ongeri F."/>
            <person name="Pham C."/>
            <person name="Simmons D."/>
            <person name="Wilczek-Boney K."/>
            <person name="Hale W."/>
            <person name="Jakkamsetti A."/>
            <person name="Pham P."/>
            <person name="Ruth R."/>
            <person name="San Lucas F."/>
            <person name="Warren J."/>
            <person name="Zhang J."/>
            <person name="Zhao Z."/>
            <person name="Zhou C."/>
            <person name="Zhu D."/>
            <person name="Lee S."/>
            <person name="Bess C."/>
            <person name="Blankenburg K."/>
            <person name="Forbes L."/>
            <person name="Fu Q."/>
            <person name="Gubbala S."/>
            <person name="Hirani K."/>
            <person name="Jayaseelan J.C."/>
            <person name="Lara F."/>
            <person name="Munidasa M."/>
            <person name="Palculict T."/>
            <person name="Patil S."/>
            <person name="Pu L.-L."/>
            <person name="Saada N."/>
            <person name="Tang L."/>
            <person name="Weissenberger G."/>
            <person name="Zhu Y."/>
            <person name="Hemphill L."/>
            <person name="Shang Y."/>
            <person name="Youmans B."/>
            <person name="Ayvaz T."/>
            <person name="Ross M."/>
            <person name="Santibanez J."/>
            <person name="Aqrawi P."/>
            <person name="Gross S."/>
            <person name="Joshi V."/>
            <person name="Fowler G."/>
            <person name="Nazareth L."/>
            <person name="Reid J."/>
            <person name="Worley K."/>
            <person name="Petrosino J."/>
            <person name="Highlander S."/>
            <person name="Gibbs R."/>
        </authorList>
    </citation>
    <scope>NUCLEOTIDE SEQUENCE [LARGE SCALE GENOMIC DNA]</scope>
    <source>
        <strain evidence="2 3">ATCC 12755</strain>
    </source>
</reference>
<protein>
    <submittedName>
        <fullName evidence="2">Uncharacterized protein</fullName>
    </submittedName>
</protein>
<feature type="transmembrane region" description="Helical" evidence="1">
    <location>
        <begin position="16"/>
        <end position="34"/>
    </location>
</feature>
<sequence>MIIILLNLLIFSWQEALISAFSIYLIAFFMRLFMRIEQKMQAKKSVKVQGTAK</sequence>
<keyword evidence="1" id="KW-0812">Transmembrane</keyword>
<comment type="caution">
    <text evidence="2">The sequence shown here is derived from an EMBL/GenBank/DDBJ whole genome shotgun (WGS) entry which is preliminary data.</text>
</comment>
<keyword evidence="1" id="KW-0472">Membrane</keyword>
<proteinExistence type="predicted"/>
<dbReference type="HOGENOM" id="CLU_3061164_0_0_9"/>
<dbReference type="EMBL" id="AEWT01000016">
    <property type="protein sequence ID" value="EGC69393.1"/>
    <property type="molecule type" value="Genomic_DNA"/>
</dbReference>